<feature type="compositionally biased region" description="Basic and acidic residues" evidence="1">
    <location>
        <begin position="11"/>
        <end position="26"/>
    </location>
</feature>
<organism evidence="2">
    <name type="scientific">marine metagenome</name>
    <dbReference type="NCBI Taxonomy" id="408172"/>
    <lineage>
        <taxon>unclassified sequences</taxon>
        <taxon>metagenomes</taxon>
        <taxon>ecological metagenomes</taxon>
    </lineage>
</organism>
<gene>
    <name evidence="2" type="ORF">METZ01_LOCUS120605</name>
</gene>
<reference evidence="2" key="1">
    <citation type="submission" date="2018-05" db="EMBL/GenBank/DDBJ databases">
        <authorList>
            <person name="Lanie J.A."/>
            <person name="Ng W.-L."/>
            <person name="Kazmierczak K.M."/>
            <person name="Andrzejewski T.M."/>
            <person name="Davidsen T.M."/>
            <person name="Wayne K.J."/>
            <person name="Tettelin H."/>
            <person name="Glass J.I."/>
            <person name="Rusch D."/>
            <person name="Podicherti R."/>
            <person name="Tsui H.-C.T."/>
            <person name="Winkler M.E."/>
        </authorList>
    </citation>
    <scope>NUCLEOTIDE SEQUENCE</scope>
</reference>
<dbReference type="EMBL" id="UINC01016235">
    <property type="protein sequence ID" value="SVA67751.1"/>
    <property type="molecule type" value="Genomic_DNA"/>
</dbReference>
<dbReference type="AlphaFoldDB" id="A0A381XTL8"/>
<protein>
    <submittedName>
        <fullName evidence="2">Uncharacterized protein</fullName>
    </submittedName>
</protein>
<sequence>MPASPDWVKQYSERARAEQDLNTDFH</sequence>
<proteinExistence type="predicted"/>
<name>A0A381XTL8_9ZZZZ</name>
<accession>A0A381XTL8</accession>
<evidence type="ECO:0000256" key="1">
    <source>
        <dbReference type="SAM" id="MobiDB-lite"/>
    </source>
</evidence>
<feature type="region of interest" description="Disordered" evidence="1">
    <location>
        <begin position="1"/>
        <end position="26"/>
    </location>
</feature>
<evidence type="ECO:0000313" key="2">
    <source>
        <dbReference type="EMBL" id="SVA67751.1"/>
    </source>
</evidence>